<keyword evidence="12" id="KW-0112">Calmodulin-binding</keyword>
<dbReference type="GO" id="GO:0005524">
    <property type="term" value="F:ATP binding"/>
    <property type="evidence" value="ECO:0007669"/>
    <property type="project" value="UniProtKB-UniRule"/>
</dbReference>
<organism evidence="25 26">
    <name type="scientific">Alligator mississippiensis</name>
    <name type="common">American alligator</name>
    <dbReference type="NCBI Taxonomy" id="8496"/>
    <lineage>
        <taxon>Eukaryota</taxon>
        <taxon>Metazoa</taxon>
        <taxon>Chordata</taxon>
        <taxon>Craniata</taxon>
        <taxon>Vertebrata</taxon>
        <taxon>Euteleostomi</taxon>
        <taxon>Archelosauria</taxon>
        <taxon>Archosauria</taxon>
        <taxon>Crocodylia</taxon>
        <taxon>Alligatoridae</taxon>
        <taxon>Alligatorinae</taxon>
        <taxon>Alligator</taxon>
    </lineage>
</organism>
<evidence type="ECO:0000256" key="4">
    <source>
        <dbReference type="ARBA" id="ARBA00008864"/>
    </source>
</evidence>
<keyword evidence="14" id="KW-0805">Transcription regulation</keyword>
<evidence type="ECO:0000256" key="22">
    <source>
        <dbReference type="SAM" id="MobiDB-lite"/>
    </source>
</evidence>
<dbReference type="GO" id="GO:0016459">
    <property type="term" value="C:myosin complex"/>
    <property type="evidence" value="ECO:0007669"/>
    <property type="project" value="UniProtKB-KW"/>
</dbReference>
<evidence type="ECO:0000256" key="13">
    <source>
        <dbReference type="ARBA" id="ARBA00022989"/>
    </source>
</evidence>
<feature type="transmembrane region" description="Helical" evidence="23">
    <location>
        <begin position="396"/>
        <end position="413"/>
    </location>
</feature>
<evidence type="ECO:0000256" key="23">
    <source>
        <dbReference type="SAM" id="Phobius"/>
    </source>
</evidence>
<keyword evidence="16 23" id="KW-0472">Membrane</keyword>
<dbReference type="Pfam" id="PF04904">
    <property type="entry name" value="SAM_NCD1"/>
    <property type="match status" value="1"/>
</dbReference>
<evidence type="ECO:0000256" key="9">
    <source>
        <dbReference type="ARBA" id="ARBA00022737"/>
    </source>
</evidence>
<dbReference type="STRING" id="8496.A0A151MYK3"/>
<dbReference type="Pfam" id="PF10225">
    <property type="entry name" value="NEMP"/>
    <property type="match status" value="1"/>
</dbReference>
<dbReference type="GO" id="GO:0030048">
    <property type="term" value="P:actin filament-based movement"/>
    <property type="evidence" value="ECO:0007669"/>
    <property type="project" value="TreeGrafter"/>
</dbReference>
<keyword evidence="19 21" id="KW-0009">Actin-binding</keyword>
<keyword evidence="8" id="KW-0732">Signal</keyword>
<dbReference type="SMART" id="SM00242">
    <property type="entry name" value="MYSc"/>
    <property type="match status" value="1"/>
</dbReference>
<dbReference type="PANTHER" id="PTHR13140">
    <property type="entry name" value="MYOSIN"/>
    <property type="match status" value="1"/>
</dbReference>
<dbReference type="PRINTS" id="PR00193">
    <property type="entry name" value="MYOSINHEAVY"/>
</dbReference>
<gene>
    <name evidence="25" type="ORF">Y1Q_0016948</name>
</gene>
<dbReference type="InterPro" id="IPR006988">
    <property type="entry name" value="Nab_N"/>
</dbReference>
<comment type="caution">
    <text evidence="21">Lacks conserved residue(s) required for the propagation of feature annotation.</text>
</comment>
<dbReference type="Gene3D" id="3.40.850.10">
    <property type="entry name" value="Kinesin motor domain"/>
    <property type="match status" value="1"/>
</dbReference>
<evidence type="ECO:0000256" key="2">
    <source>
        <dbReference type="ARBA" id="ARBA00005748"/>
    </source>
</evidence>
<reference evidence="25 26" key="1">
    <citation type="journal article" date="2012" name="Genome Biol.">
        <title>Sequencing three crocodilian genomes to illuminate the evolution of archosaurs and amniotes.</title>
        <authorList>
            <person name="St John J.A."/>
            <person name="Braun E.L."/>
            <person name="Isberg S.R."/>
            <person name="Miles L.G."/>
            <person name="Chong A.Y."/>
            <person name="Gongora J."/>
            <person name="Dalzell P."/>
            <person name="Moran C."/>
            <person name="Bed'hom B."/>
            <person name="Abzhanov A."/>
            <person name="Burgess S.C."/>
            <person name="Cooksey A.M."/>
            <person name="Castoe T.A."/>
            <person name="Crawford N.G."/>
            <person name="Densmore L.D."/>
            <person name="Drew J.C."/>
            <person name="Edwards S.V."/>
            <person name="Faircloth B.C."/>
            <person name="Fujita M.K."/>
            <person name="Greenwold M.J."/>
            <person name="Hoffmann F.G."/>
            <person name="Howard J.M."/>
            <person name="Iguchi T."/>
            <person name="Janes D.E."/>
            <person name="Khan S.Y."/>
            <person name="Kohno S."/>
            <person name="de Koning A.J."/>
            <person name="Lance S.L."/>
            <person name="McCarthy F.M."/>
            <person name="McCormack J.E."/>
            <person name="Merchant M.E."/>
            <person name="Peterson D.G."/>
            <person name="Pollock D.D."/>
            <person name="Pourmand N."/>
            <person name="Raney B.J."/>
            <person name="Roessler K.A."/>
            <person name="Sanford J.R."/>
            <person name="Sawyer R.H."/>
            <person name="Schmidt C.J."/>
            <person name="Triplett E.W."/>
            <person name="Tuberville T.D."/>
            <person name="Venegas-Anaya M."/>
            <person name="Howard J.T."/>
            <person name="Jarvis E.D."/>
            <person name="Guillette L.J.Jr."/>
            <person name="Glenn T.C."/>
            <person name="Green R.E."/>
            <person name="Ray D.A."/>
        </authorList>
    </citation>
    <scope>NUCLEOTIDE SEQUENCE [LARGE SCALE GENOMIC DNA]</scope>
    <source>
        <strain evidence="25">KSC_2009_1</strain>
    </source>
</reference>
<keyword evidence="26" id="KW-1185">Reference proteome</keyword>
<dbReference type="GO" id="GO:0003712">
    <property type="term" value="F:transcription coregulator activity"/>
    <property type="evidence" value="ECO:0007669"/>
    <property type="project" value="InterPro"/>
</dbReference>
<evidence type="ECO:0000256" key="6">
    <source>
        <dbReference type="ARBA" id="ARBA00022491"/>
    </source>
</evidence>
<keyword evidence="7 23" id="KW-0812">Transmembrane</keyword>
<dbReference type="FunFam" id="1.10.10.820:FF:000001">
    <property type="entry name" value="Myosin heavy chain"/>
    <property type="match status" value="1"/>
</dbReference>
<evidence type="ECO:0000256" key="14">
    <source>
        <dbReference type="ARBA" id="ARBA00023015"/>
    </source>
</evidence>
<dbReference type="Pfam" id="PF00063">
    <property type="entry name" value="Myosin_head"/>
    <property type="match status" value="1"/>
</dbReference>
<evidence type="ECO:0000256" key="15">
    <source>
        <dbReference type="ARBA" id="ARBA00023123"/>
    </source>
</evidence>
<accession>A0A151MYK3</accession>
<evidence type="ECO:0000256" key="1">
    <source>
        <dbReference type="ARBA" id="ARBA00004575"/>
    </source>
</evidence>
<evidence type="ECO:0000313" key="26">
    <source>
        <dbReference type="Proteomes" id="UP000050525"/>
    </source>
</evidence>
<dbReference type="GO" id="GO:0007015">
    <property type="term" value="P:actin filament organization"/>
    <property type="evidence" value="ECO:0007669"/>
    <property type="project" value="TreeGrafter"/>
</dbReference>
<evidence type="ECO:0000256" key="17">
    <source>
        <dbReference type="ARBA" id="ARBA00023163"/>
    </source>
</evidence>
<evidence type="ECO:0000256" key="21">
    <source>
        <dbReference type="PROSITE-ProRule" id="PRU00782"/>
    </source>
</evidence>
<dbReference type="GO" id="GO:0005737">
    <property type="term" value="C:cytoplasm"/>
    <property type="evidence" value="ECO:0007669"/>
    <property type="project" value="TreeGrafter"/>
</dbReference>
<evidence type="ECO:0000256" key="11">
    <source>
        <dbReference type="ARBA" id="ARBA00022840"/>
    </source>
</evidence>
<comment type="similarity">
    <text evidence="4">Belongs to the NAB family.</text>
</comment>
<evidence type="ECO:0000259" key="24">
    <source>
        <dbReference type="PROSITE" id="PS51456"/>
    </source>
</evidence>
<evidence type="ECO:0000256" key="20">
    <source>
        <dbReference type="ARBA" id="ARBA00023242"/>
    </source>
</evidence>
<dbReference type="GO" id="GO:0005903">
    <property type="term" value="C:brush border"/>
    <property type="evidence" value="ECO:0007669"/>
    <property type="project" value="TreeGrafter"/>
</dbReference>
<comment type="caution">
    <text evidence="25">The sequence shown here is derived from an EMBL/GenBank/DDBJ whole genome shotgun (WGS) entry which is preliminary data.</text>
</comment>
<keyword evidence="20" id="KW-0539">Nucleus</keyword>
<evidence type="ECO:0000256" key="12">
    <source>
        <dbReference type="ARBA" id="ARBA00022860"/>
    </source>
</evidence>
<comment type="subunit">
    <text evidence="5">Homomultimers may associate with EGR1 bound to DNA.</text>
</comment>
<dbReference type="InterPro" id="IPR036961">
    <property type="entry name" value="Kinesin_motor_dom_sf"/>
</dbReference>
<dbReference type="GO" id="GO:0006897">
    <property type="term" value="P:endocytosis"/>
    <property type="evidence" value="ECO:0007669"/>
    <property type="project" value="TreeGrafter"/>
</dbReference>
<dbReference type="GO" id="GO:0051015">
    <property type="term" value="F:actin filament binding"/>
    <property type="evidence" value="ECO:0007669"/>
    <property type="project" value="TreeGrafter"/>
</dbReference>
<dbReference type="InterPro" id="IPR038398">
    <property type="entry name" value="NCD2_sf"/>
</dbReference>
<dbReference type="GO" id="GO:0005516">
    <property type="term" value="F:calmodulin binding"/>
    <property type="evidence" value="ECO:0007669"/>
    <property type="project" value="UniProtKB-KW"/>
</dbReference>
<keyword evidence="15 21" id="KW-0518">Myosin</keyword>
<dbReference type="Gene3D" id="1.20.120.720">
    <property type="entry name" value="Myosin VI head, motor domain, U50 subdomain"/>
    <property type="match status" value="1"/>
</dbReference>
<dbReference type="Pfam" id="PF04905">
    <property type="entry name" value="NCD2"/>
    <property type="match status" value="1"/>
</dbReference>
<dbReference type="PANTHER" id="PTHR13140:SF291">
    <property type="entry name" value="UNCONVENTIONAL MYOSIN-IA"/>
    <property type="match status" value="1"/>
</dbReference>
<dbReference type="GO" id="GO:0007605">
    <property type="term" value="P:sensory perception of sound"/>
    <property type="evidence" value="ECO:0007669"/>
    <property type="project" value="TreeGrafter"/>
</dbReference>
<keyword evidence="13 23" id="KW-1133">Transmembrane helix</keyword>
<evidence type="ECO:0000256" key="16">
    <source>
        <dbReference type="ARBA" id="ARBA00023136"/>
    </source>
</evidence>
<dbReference type="Gene3D" id="1.20.58.530">
    <property type="match status" value="1"/>
</dbReference>
<name>A0A151MYK3_ALLMI</name>
<dbReference type="InterPro" id="IPR027417">
    <property type="entry name" value="P-loop_NTPase"/>
</dbReference>
<dbReference type="AlphaFoldDB" id="A0A151MYK3"/>
<dbReference type="GO" id="GO:0005637">
    <property type="term" value="C:nuclear inner membrane"/>
    <property type="evidence" value="ECO:0007669"/>
    <property type="project" value="UniProtKB-SubCell"/>
</dbReference>
<dbReference type="Gene3D" id="1.20.120.2010">
    <property type="entry name" value="NAB conserved domain 2"/>
    <property type="match status" value="1"/>
</dbReference>
<keyword evidence="11 21" id="KW-0067">ATP-binding</keyword>
<keyword evidence="6" id="KW-0678">Repressor</keyword>
<keyword evidence="10 21" id="KW-0547">Nucleotide-binding</keyword>
<dbReference type="InterPro" id="IPR001609">
    <property type="entry name" value="Myosin_head_motor_dom-like"/>
</dbReference>
<comment type="similarity">
    <text evidence="2">Belongs to the NEMP family.</text>
</comment>
<comment type="similarity">
    <text evidence="3 21">Belongs to the TRAFAC class myosin-kinesin ATPase superfamily. Myosin family.</text>
</comment>
<evidence type="ECO:0000256" key="5">
    <source>
        <dbReference type="ARBA" id="ARBA00011364"/>
    </source>
</evidence>
<evidence type="ECO:0000256" key="10">
    <source>
        <dbReference type="ARBA" id="ARBA00022741"/>
    </source>
</evidence>
<sequence>MALPRTLGELQLYRVLQRANLLSYYETFIQQGGDDVRQLCEAGEEEFLEIMALVGMAAKPLHVRRLQKALREWAAHPGLFGPPAPALPARVPPVLPDVPLEPRSPSPPSPEQDEEGSTSPGEPEALEPALVRAVAEGVERLLPGGPRAAAEPEPGALQRVGRRLARAVGHVFQMDDGDRRKAGEIRRLSAIYGRGEGRRREGRRLSLQELTINEAAAQFCLRDQSLLLRRVELFSLARQPGEVRKSYWGSVQTWAWCHAGACGSAVPDNLPLPRAAAAPGAVIPLQEGRPHHNNVSRQFCFNNALPPTWRDIWTRMQIRVNSTRALRVTQADSEADLRELEQFSIWNLLSSLFKEKINDTYIGLDLYSPQTCLRVELPEPDTTYSVIVLRWFDPKLFLVFFLGLLLFFCGDVLSRSQLFYYSAGISVGLLASLLILIYVVSRVMPKKSPIYLLLVGGWSFSLYLIQLVFKNLREIGRGYWQYGLGYLLLVGLGSFAVCYRYGPLEDERSIRLLAWALQLLGLLLMYAGIQIRPMALAFVATAVGTKYLEYPLQWGYAAYRMARRAATKPSPPRLLTEEEYRAQGEAETRRALEELRSYCNSPDFSAWTVVSRIQSPKRFADFVGGASHLTPNEVSVHEQEYGLGGSYLEGQLFEEEDEAEDTPVPPSPSAYLVQVPELWGRARSPLSFAVSGLPQQGRKEGWCREAGPARLSEPWTAPSQPGPCLPQAALFLPSFGSPRAGTRARAMEADPPVLATVGVGDLVLLDPLSEESLLSNLRERFLHKEIYTYIGNVVISVNPYCPLPIYSAEMVEQYCNGNFYALKPHIYAIAEDAYSSLRDRDRDQCILITGESGAGKTEASKLVMSYVAAVCSKGAEVTKVKEQLLQSNPVLEAFGNAKTIRNNNSSRFGKYMDVEFDFKGEPLGGLISNYLLEKSRVVQHVKNERNFHIFYQLLAGASDPLLKRLKLQRDCRHHGYLGDEDPRLPGMDDATNFQAVQDAMRIIGFSEAEVTQLLEVTAVVLKLGDLQLSSQFQASGMEACGIQNMQVLRDICELIGLRESVLEQALCSRTMEAKQEKVVTALSVAQGYFGRDALAKNIYSRLFDWLVTRINESIQVTTGERRKVMGVLDIYGFEIVKDNSFEQFIINYCNEKLQQIFILMTLKEEQEEYFREGIAWTPVTFFDNGIICDLIESVWGAVMGALGWLAGGEGPWGCPCWVSPSCNSAGSKGQGRDPGAAG</sequence>
<dbReference type="SUPFAM" id="SSF52540">
    <property type="entry name" value="P-loop containing nucleoside triphosphate hydrolases"/>
    <property type="match status" value="1"/>
</dbReference>
<proteinExistence type="inferred from homology"/>
<comment type="subcellular location">
    <subcellularLocation>
        <location evidence="1">Nucleus inner membrane</location>
        <topology evidence="1">Multi-pass membrane protein</topology>
        <orientation evidence="1">Nucleoplasmic side</orientation>
    </subcellularLocation>
</comment>
<evidence type="ECO:0000313" key="25">
    <source>
        <dbReference type="EMBL" id="KYO29643.1"/>
    </source>
</evidence>
<evidence type="ECO:0000256" key="18">
    <source>
        <dbReference type="ARBA" id="ARBA00023175"/>
    </source>
</evidence>
<dbReference type="GO" id="GO:0005886">
    <property type="term" value="C:plasma membrane"/>
    <property type="evidence" value="ECO:0007669"/>
    <property type="project" value="TreeGrafter"/>
</dbReference>
<evidence type="ECO:0000256" key="8">
    <source>
        <dbReference type="ARBA" id="ARBA00022729"/>
    </source>
</evidence>
<dbReference type="GO" id="GO:0005902">
    <property type="term" value="C:microvillus"/>
    <property type="evidence" value="ECO:0007669"/>
    <property type="project" value="TreeGrafter"/>
</dbReference>
<keyword evidence="9" id="KW-0677">Repeat</keyword>
<dbReference type="InterPro" id="IPR019358">
    <property type="entry name" value="NEMP_fam"/>
</dbReference>
<feature type="transmembrane region" description="Helical" evidence="23">
    <location>
        <begin position="481"/>
        <end position="500"/>
    </location>
</feature>
<evidence type="ECO:0000256" key="7">
    <source>
        <dbReference type="ARBA" id="ARBA00022692"/>
    </source>
</evidence>
<feature type="binding site" evidence="21">
    <location>
        <begin position="850"/>
        <end position="857"/>
    </location>
    <ligand>
        <name>ATP</name>
        <dbReference type="ChEBI" id="CHEBI:30616"/>
    </ligand>
</feature>
<keyword evidence="17" id="KW-0804">Transcription</keyword>
<dbReference type="GO" id="GO:0000146">
    <property type="term" value="F:microfilament motor activity"/>
    <property type="evidence" value="ECO:0007669"/>
    <property type="project" value="TreeGrafter"/>
</dbReference>
<keyword evidence="18 21" id="KW-0505">Motor protein</keyword>
<feature type="domain" description="Myosin motor" evidence="24">
    <location>
        <begin position="757"/>
        <end position="1238"/>
    </location>
</feature>
<feature type="region of interest" description="Disordered" evidence="22">
    <location>
        <begin position="90"/>
        <end position="124"/>
    </location>
</feature>
<dbReference type="GO" id="GO:0045892">
    <property type="term" value="P:negative regulation of DNA-templated transcription"/>
    <property type="evidence" value="ECO:0007669"/>
    <property type="project" value="InterPro"/>
</dbReference>
<feature type="transmembrane region" description="Helical" evidence="23">
    <location>
        <begin position="451"/>
        <end position="469"/>
    </location>
</feature>
<dbReference type="PROSITE" id="PS51456">
    <property type="entry name" value="MYOSIN_MOTOR"/>
    <property type="match status" value="1"/>
</dbReference>
<dbReference type="Proteomes" id="UP000050525">
    <property type="component" value="Unassembled WGS sequence"/>
</dbReference>
<evidence type="ECO:0000256" key="3">
    <source>
        <dbReference type="ARBA" id="ARBA00008314"/>
    </source>
</evidence>
<feature type="transmembrane region" description="Helical" evidence="23">
    <location>
        <begin position="419"/>
        <end position="439"/>
    </location>
</feature>
<dbReference type="EMBL" id="AKHW03004587">
    <property type="protein sequence ID" value="KYO29643.1"/>
    <property type="molecule type" value="Genomic_DNA"/>
</dbReference>
<evidence type="ECO:0000256" key="19">
    <source>
        <dbReference type="ARBA" id="ARBA00023203"/>
    </source>
</evidence>
<protein>
    <recommendedName>
        <fullName evidence="24">Myosin motor domain-containing protein</fullName>
    </recommendedName>
</protein>
<dbReference type="InterPro" id="IPR006989">
    <property type="entry name" value="NAB_co-repressor_dom"/>
</dbReference>